<evidence type="ECO:0000259" key="2">
    <source>
        <dbReference type="PROSITE" id="PS50835"/>
    </source>
</evidence>
<dbReference type="Proteomes" id="UP000014500">
    <property type="component" value="Unassembled WGS sequence"/>
</dbReference>
<dbReference type="SUPFAM" id="SSF48726">
    <property type="entry name" value="Immunoglobulin"/>
    <property type="match status" value="1"/>
</dbReference>
<reference evidence="3" key="2">
    <citation type="submission" date="2015-02" db="UniProtKB">
        <authorList>
            <consortium name="EnsemblMetazoa"/>
        </authorList>
    </citation>
    <scope>IDENTIFICATION</scope>
</reference>
<dbReference type="Gene3D" id="2.60.40.10">
    <property type="entry name" value="Immunoglobulins"/>
    <property type="match status" value="1"/>
</dbReference>
<dbReference type="EnsemblMetazoa" id="SMAR004174-RA">
    <property type="protein sequence ID" value="SMAR004174-PA"/>
    <property type="gene ID" value="SMAR004174"/>
</dbReference>
<dbReference type="SMART" id="SM01411">
    <property type="entry name" value="Ephrin_rec_like"/>
    <property type="match status" value="1"/>
</dbReference>
<protein>
    <recommendedName>
        <fullName evidence="2">Ig-like domain-containing protein</fullName>
    </recommendedName>
</protein>
<dbReference type="InterPro" id="IPR013151">
    <property type="entry name" value="Immunoglobulin_dom"/>
</dbReference>
<feature type="transmembrane region" description="Helical" evidence="1">
    <location>
        <begin position="20"/>
        <end position="39"/>
    </location>
</feature>
<dbReference type="AlphaFoldDB" id="T1IST7"/>
<dbReference type="Pfam" id="PF07699">
    <property type="entry name" value="Ephrin_rec_like"/>
    <property type="match status" value="1"/>
</dbReference>
<dbReference type="Gene3D" id="2.10.50.10">
    <property type="entry name" value="Tumor Necrosis Factor Receptor, subunit A, domain 2"/>
    <property type="match status" value="1"/>
</dbReference>
<organism evidence="3 4">
    <name type="scientific">Strigamia maritima</name>
    <name type="common">European centipede</name>
    <name type="synonym">Geophilus maritimus</name>
    <dbReference type="NCBI Taxonomy" id="126957"/>
    <lineage>
        <taxon>Eukaryota</taxon>
        <taxon>Metazoa</taxon>
        <taxon>Ecdysozoa</taxon>
        <taxon>Arthropoda</taxon>
        <taxon>Myriapoda</taxon>
        <taxon>Chilopoda</taxon>
        <taxon>Pleurostigmophora</taxon>
        <taxon>Geophilomorpha</taxon>
        <taxon>Linotaeniidae</taxon>
        <taxon>Strigamia</taxon>
    </lineage>
</organism>
<dbReference type="EMBL" id="JH431446">
    <property type="status" value="NOT_ANNOTATED_CDS"/>
    <property type="molecule type" value="Genomic_DNA"/>
</dbReference>
<dbReference type="InterPro" id="IPR013783">
    <property type="entry name" value="Ig-like_fold"/>
</dbReference>
<dbReference type="InterPro" id="IPR036179">
    <property type="entry name" value="Ig-like_dom_sf"/>
</dbReference>
<reference evidence="4" key="1">
    <citation type="submission" date="2011-05" db="EMBL/GenBank/DDBJ databases">
        <authorList>
            <person name="Richards S.R."/>
            <person name="Qu J."/>
            <person name="Jiang H."/>
            <person name="Jhangiani S.N."/>
            <person name="Agravi P."/>
            <person name="Goodspeed R."/>
            <person name="Gross S."/>
            <person name="Mandapat C."/>
            <person name="Jackson L."/>
            <person name="Mathew T."/>
            <person name="Pu L."/>
            <person name="Thornton R."/>
            <person name="Saada N."/>
            <person name="Wilczek-Boney K.B."/>
            <person name="Lee S."/>
            <person name="Kovar C."/>
            <person name="Wu Y."/>
            <person name="Scherer S.E."/>
            <person name="Worley K.C."/>
            <person name="Muzny D.M."/>
            <person name="Gibbs R."/>
        </authorList>
    </citation>
    <scope>NUCLEOTIDE SEQUENCE</scope>
    <source>
        <strain evidence="4">Brora</strain>
    </source>
</reference>
<accession>T1IST7</accession>
<keyword evidence="4" id="KW-1185">Reference proteome</keyword>
<dbReference type="PROSITE" id="PS50835">
    <property type="entry name" value="IG_LIKE"/>
    <property type="match status" value="1"/>
</dbReference>
<evidence type="ECO:0000313" key="3">
    <source>
        <dbReference type="EnsemblMetazoa" id="SMAR004174-PA"/>
    </source>
</evidence>
<dbReference type="InterPro" id="IPR011641">
    <property type="entry name" value="Tyr-kin_ephrin_A/B_rcpt-like"/>
</dbReference>
<evidence type="ECO:0000256" key="1">
    <source>
        <dbReference type="SAM" id="Phobius"/>
    </source>
</evidence>
<keyword evidence="1" id="KW-0812">Transmembrane</keyword>
<dbReference type="InterPro" id="IPR003599">
    <property type="entry name" value="Ig_sub"/>
</dbReference>
<dbReference type="STRING" id="126957.T1IST7"/>
<feature type="domain" description="Ig-like" evidence="2">
    <location>
        <begin position="142"/>
        <end position="243"/>
    </location>
</feature>
<dbReference type="SMART" id="SM00409">
    <property type="entry name" value="IG"/>
    <property type="match status" value="1"/>
</dbReference>
<sequence>MGLGKKQQKQIYNTYSNFIVSRLAIIQIAMMMIALFLPISRTQFYHHKISVKQEDDQNSELNDYHNFYENIPSPHISNNLQFRHHKKKKKLKLLPKKDYEFDIVTPEPEFRFKHHSRLKSILEQPFKTHAESITEYPKRIAPNVDGENRVELEKDKIARKKAETAEPICVLRGNTVTIPCKHGKSFISPGIVSWQYADGKRITAERFAIESDGNLVITNAQPSDSNPYICEIEDNQQVQSVLKVYQPRVPALEISIQLQMDETKYPNNNQSAECKTSELMPLKAIIKEELSNLGESRCTIIDLRISCQFISTKAALQDLLMNSKRADEQILKARHITTCSGGYGLQDVPCNPGYYSNEGSVDCIKCKPGSYQPNYGSSECNSCKQYWSESGSTSEDNCHT</sequence>
<dbReference type="InterPro" id="IPR007110">
    <property type="entry name" value="Ig-like_dom"/>
</dbReference>
<dbReference type="Pfam" id="PF00047">
    <property type="entry name" value="ig"/>
    <property type="match status" value="1"/>
</dbReference>
<dbReference type="HOGENOM" id="CLU_689509_0_0_1"/>
<evidence type="ECO:0000313" key="4">
    <source>
        <dbReference type="Proteomes" id="UP000014500"/>
    </source>
</evidence>
<keyword evidence="1" id="KW-1133">Transmembrane helix</keyword>
<proteinExistence type="predicted"/>
<name>T1IST7_STRMM</name>
<keyword evidence="1" id="KW-0472">Membrane</keyword>